<dbReference type="PANTHER" id="PTHR35936:SF25">
    <property type="entry name" value="ABC TRANSPORTER SUBSTRATE-BINDING PROTEIN"/>
    <property type="match status" value="1"/>
</dbReference>
<evidence type="ECO:0000256" key="2">
    <source>
        <dbReference type="SAM" id="SignalP"/>
    </source>
</evidence>
<dbReference type="KEGG" id="psel:GM415_01515"/>
<dbReference type="RefSeq" id="WP_242012311.1">
    <property type="nucleotide sequence ID" value="NZ_CP046400.1"/>
</dbReference>
<accession>A0A6I6JCU1</accession>
<dbReference type="AlphaFoldDB" id="A0A6I6JCU1"/>
<dbReference type="Pfam" id="PF00497">
    <property type="entry name" value="SBP_bac_3"/>
    <property type="match status" value="1"/>
</dbReference>
<gene>
    <name evidence="4" type="ORF">GM415_01515</name>
</gene>
<dbReference type="Proteomes" id="UP000428328">
    <property type="component" value="Chromosome"/>
</dbReference>
<dbReference type="PANTHER" id="PTHR35936">
    <property type="entry name" value="MEMBRANE-BOUND LYTIC MUREIN TRANSGLYCOSYLASE F"/>
    <property type="match status" value="1"/>
</dbReference>
<proteinExistence type="predicted"/>
<sequence>MVGAIAVALCLIAVPAKAQSPVFDVAVWIFPPFAYVDDDGTPHGQAVDTIKAVLTEMGYEPKLTVLPFKRCLADMRHGLIPMMLPCATNEERRAFMQYSAPIYYITTKLWKKGKELSSCWKDYNDLAGLRIGVGLGYSYGEDWDAAVESEIFSLDLARGNSAELTHFRMAAEERIDMFISDLAVGAFIKEQYAPEFDDIYPCPKIIGEKRPFGAPVSRKYFDDRGLSTSAFLARFNAVLKRIQAGD</sequence>
<keyword evidence="5" id="KW-1185">Reference proteome</keyword>
<dbReference type="InterPro" id="IPR001638">
    <property type="entry name" value="Solute-binding_3/MltF_N"/>
</dbReference>
<protein>
    <submittedName>
        <fullName evidence="4">Transporter substrate-binding domain-containing protein</fullName>
    </submittedName>
</protein>
<feature type="chain" id="PRO_5026105452" evidence="2">
    <location>
        <begin position="19"/>
        <end position="246"/>
    </location>
</feature>
<name>A0A6I6JCU1_9BACT</name>
<evidence type="ECO:0000313" key="4">
    <source>
        <dbReference type="EMBL" id="QGY38870.1"/>
    </source>
</evidence>
<dbReference type="EMBL" id="CP046400">
    <property type="protein sequence ID" value="QGY38870.1"/>
    <property type="molecule type" value="Genomic_DNA"/>
</dbReference>
<evidence type="ECO:0000256" key="1">
    <source>
        <dbReference type="ARBA" id="ARBA00022729"/>
    </source>
</evidence>
<reference evidence="4 5" key="1">
    <citation type="submission" date="2019-11" db="EMBL/GenBank/DDBJ databases">
        <authorList>
            <person name="Zheng R.K."/>
            <person name="Sun C.M."/>
        </authorList>
    </citation>
    <scope>NUCLEOTIDE SEQUENCE [LARGE SCALE GENOMIC DNA]</scope>
    <source>
        <strain evidence="4 5">SRB007</strain>
    </source>
</reference>
<evidence type="ECO:0000259" key="3">
    <source>
        <dbReference type="Pfam" id="PF00497"/>
    </source>
</evidence>
<feature type="domain" description="Solute-binding protein family 3/N-terminal" evidence="3">
    <location>
        <begin position="30"/>
        <end position="221"/>
    </location>
</feature>
<dbReference type="SUPFAM" id="SSF53850">
    <property type="entry name" value="Periplasmic binding protein-like II"/>
    <property type="match status" value="1"/>
</dbReference>
<organism evidence="4 5">
    <name type="scientific">Pseudodesulfovibrio cashew</name>
    <dbReference type="NCBI Taxonomy" id="2678688"/>
    <lineage>
        <taxon>Bacteria</taxon>
        <taxon>Pseudomonadati</taxon>
        <taxon>Thermodesulfobacteriota</taxon>
        <taxon>Desulfovibrionia</taxon>
        <taxon>Desulfovibrionales</taxon>
        <taxon>Desulfovibrionaceae</taxon>
    </lineage>
</organism>
<dbReference type="Gene3D" id="3.40.190.10">
    <property type="entry name" value="Periplasmic binding protein-like II"/>
    <property type="match status" value="2"/>
</dbReference>
<evidence type="ECO:0000313" key="5">
    <source>
        <dbReference type="Proteomes" id="UP000428328"/>
    </source>
</evidence>
<keyword evidence="1 2" id="KW-0732">Signal</keyword>
<feature type="signal peptide" evidence="2">
    <location>
        <begin position="1"/>
        <end position="18"/>
    </location>
</feature>